<dbReference type="Proteomes" id="UP000058925">
    <property type="component" value="Chromosome"/>
</dbReference>
<evidence type="ECO:0000313" key="1">
    <source>
        <dbReference type="EMBL" id="ALI37633.1"/>
    </source>
</evidence>
<proteinExistence type="predicted"/>
<sequence>MEYAKDTESKEIPISHLDIREDRKDAPYVSFSYNGMKIHIVHAVSIS</sequence>
<dbReference type="AlphaFoldDB" id="A0A654M4H1"/>
<dbReference type="EMBL" id="CP012850">
    <property type="protein sequence ID" value="ALI37633.1"/>
    <property type="molecule type" value="Genomic_DNA"/>
</dbReference>
<accession>A0A654M4H1</accession>
<organism evidence="1 2">
    <name type="scientific">Candidatus Nitrosocosmicus oleophilus</name>
    <dbReference type="NCBI Taxonomy" id="1353260"/>
    <lineage>
        <taxon>Archaea</taxon>
        <taxon>Nitrososphaerota</taxon>
        <taxon>Nitrososphaeria</taxon>
        <taxon>Nitrososphaerales</taxon>
        <taxon>Nitrososphaeraceae</taxon>
        <taxon>Candidatus Nitrosocosmicus</taxon>
    </lineage>
</organism>
<name>A0A654M4H1_9ARCH</name>
<gene>
    <name evidence="1" type="ORF">NMY3_03451</name>
</gene>
<keyword evidence="2" id="KW-1185">Reference proteome</keyword>
<protein>
    <submittedName>
        <fullName evidence="1">Uncharacterized protein</fullName>
    </submittedName>
</protein>
<evidence type="ECO:0000313" key="2">
    <source>
        <dbReference type="Proteomes" id="UP000058925"/>
    </source>
</evidence>
<reference evidence="2" key="1">
    <citation type="submission" date="2015-10" db="EMBL/GenBank/DDBJ databases">
        <title>Niche specialization of a soil ammonia-oxidizing archaeon, Candidatus Nitrosocosmicus oleophilus.</title>
        <authorList>
            <person name="Jung M.-Y."/>
            <person name="Rhee S.-K."/>
        </authorList>
    </citation>
    <scope>NUCLEOTIDE SEQUENCE [LARGE SCALE GENOMIC DNA]</scope>
    <source>
        <strain evidence="2">MY3</strain>
    </source>
</reference>
<dbReference type="KEGG" id="taa:NMY3_03451"/>